<evidence type="ECO:0000256" key="2">
    <source>
        <dbReference type="SAM" id="Phobius"/>
    </source>
</evidence>
<dbReference type="AlphaFoldDB" id="A0A9P4J9W5"/>
<keyword evidence="4" id="KW-1185">Reference proteome</keyword>
<protein>
    <submittedName>
        <fullName evidence="3">Uncharacterized protein</fullName>
    </submittedName>
</protein>
<sequence>MFATALRALPRGIPASTTNVGITATQQAIMATGSVGVWAAVLMGAPWWAPRAGDRATRFFDRMAERMERMPKFRRPAGLRVTIPRVGSVGTDKHGTDRDISASASLALRYSQRMHFQKTPESQQRSIRQLRRT</sequence>
<proteinExistence type="predicted"/>
<reference evidence="3" key="1">
    <citation type="journal article" date="2020" name="Stud. Mycol.">
        <title>101 Dothideomycetes genomes: a test case for predicting lifestyles and emergence of pathogens.</title>
        <authorList>
            <person name="Haridas S."/>
            <person name="Albert R."/>
            <person name="Binder M."/>
            <person name="Bloem J."/>
            <person name="Labutti K."/>
            <person name="Salamov A."/>
            <person name="Andreopoulos B."/>
            <person name="Baker S."/>
            <person name="Barry K."/>
            <person name="Bills G."/>
            <person name="Bluhm B."/>
            <person name="Cannon C."/>
            <person name="Castanera R."/>
            <person name="Culley D."/>
            <person name="Daum C."/>
            <person name="Ezra D."/>
            <person name="Gonzalez J."/>
            <person name="Henrissat B."/>
            <person name="Kuo A."/>
            <person name="Liang C."/>
            <person name="Lipzen A."/>
            <person name="Lutzoni F."/>
            <person name="Magnuson J."/>
            <person name="Mondo S."/>
            <person name="Nolan M."/>
            <person name="Ohm R."/>
            <person name="Pangilinan J."/>
            <person name="Park H.-J."/>
            <person name="Ramirez L."/>
            <person name="Alfaro M."/>
            <person name="Sun H."/>
            <person name="Tritt A."/>
            <person name="Yoshinaga Y."/>
            <person name="Zwiers L.-H."/>
            <person name="Turgeon B."/>
            <person name="Goodwin S."/>
            <person name="Spatafora J."/>
            <person name="Crous P."/>
            <person name="Grigoriev I."/>
        </authorList>
    </citation>
    <scope>NUCLEOTIDE SEQUENCE</scope>
    <source>
        <strain evidence="3">CBS 260.36</strain>
    </source>
</reference>
<comment type="caution">
    <text evidence="3">The sequence shown here is derived from an EMBL/GenBank/DDBJ whole genome shotgun (WGS) entry which is preliminary data.</text>
</comment>
<feature type="transmembrane region" description="Helical" evidence="2">
    <location>
        <begin position="28"/>
        <end position="49"/>
    </location>
</feature>
<keyword evidence="2" id="KW-0472">Membrane</keyword>
<keyword evidence="2" id="KW-1133">Transmembrane helix</keyword>
<feature type="region of interest" description="Disordered" evidence="1">
    <location>
        <begin position="114"/>
        <end position="133"/>
    </location>
</feature>
<dbReference type="OrthoDB" id="3937093at2759"/>
<organism evidence="3 4">
    <name type="scientific">Myriangium duriaei CBS 260.36</name>
    <dbReference type="NCBI Taxonomy" id="1168546"/>
    <lineage>
        <taxon>Eukaryota</taxon>
        <taxon>Fungi</taxon>
        <taxon>Dikarya</taxon>
        <taxon>Ascomycota</taxon>
        <taxon>Pezizomycotina</taxon>
        <taxon>Dothideomycetes</taxon>
        <taxon>Dothideomycetidae</taxon>
        <taxon>Myriangiales</taxon>
        <taxon>Myriangiaceae</taxon>
        <taxon>Myriangium</taxon>
    </lineage>
</organism>
<dbReference type="Proteomes" id="UP000799439">
    <property type="component" value="Unassembled WGS sequence"/>
</dbReference>
<gene>
    <name evidence="3" type="ORF">K461DRAFT_290232</name>
</gene>
<evidence type="ECO:0000256" key="1">
    <source>
        <dbReference type="SAM" id="MobiDB-lite"/>
    </source>
</evidence>
<name>A0A9P4J9W5_9PEZI</name>
<evidence type="ECO:0000313" key="4">
    <source>
        <dbReference type="Proteomes" id="UP000799439"/>
    </source>
</evidence>
<accession>A0A9P4J9W5</accession>
<evidence type="ECO:0000313" key="3">
    <source>
        <dbReference type="EMBL" id="KAF2157972.1"/>
    </source>
</evidence>
<keyword evidence="2" id="KW-0812">Transmembrane</keyword>
<dbReference type="EMBL" id="ML996081">
    <property type="protein sequence ID" value="KAF2157972.1"/>
    <property type="molecule type" value="Genomic_DNA"/>
</dbReference>